<accession>A0ABR4AEK3</accession>
<keyword evidence="3" id="KW-1185">Reference proteome</keyword>
<name>A0ABR4AEK3_9LECA</name>
<dbReference type="SUPFAM" id="SSF51695">
    <property type="entry name" value="PLC-like phosphodiesterases"/>
    <property type="match status" value="1"/>
</dbReference>
<dbReference type="InterPro" id="IPR017946">
    <property type="entry name" value="PLC-like_Pdiesterase_TIM-brl"/>
</dbReference>
<evidence type="ECO:0000313" key="3">
    <source>
        <dbReference type="Proteomes" id="UP001590950"/>
    </source>
</evidence>
<dbReference type="PANTHER" id="PTHR13593">
    <property type="match status" value="1"/>
</dbReference>
<comment type="caution">
    <text evidence="2">The sequence shown here is derived from an EMBL/GenBank/DDBJ whole genome shotgun (WGS) entry which is preliminary data.</text>
</comment>
<organism evidence="2 3">
    <name type="scientific">Stereocaulon virgatum</name>
    <dbReference type="NCBI Taxonomy" id="373712"/>
    <lineage>
        <taxon>Eukaryota</taxon>
        <taxon>Fungi</taxon>
        <taxon>Dikarya</taxon>
        <taxon>Ascomycota</taxon>
        <taxon>Pezizomycotina</taxon>
        <taxon>Lecanoromycetes</taxon>
        <taxon>OSLEUM clade</taxon>
        <taxon>Lecanoromycetidae</taxon>
        <taxon>Lecanorales</taxon>
        <taxon>Lecanorineae</taxon>
        <taxon>Stereocaulaceae</taxon>
        <taxon>Stereocaulon</taxon>
    </lineage>
</organism>
<dbReference type="SMART" id="SM00148">
    <property type="entry name" value="PLCXc"/>
    <property type="match status" value="1"/>
</dbReference>
<dbReference type="CDD" id="cd08586">
    <property type="entry name" value="PI-PLCc_BcPLC_like"/>
    <property type="match status" value="1"/>
</dbReference>
<evidence type="ECO:0000313" key="2">
    <source>
        <dbReference type="EMBL" id="KAL2043503.1"/>
    </source>
</evidence>
<reference evidence="2 3" key="1">
    <citation type="submission" date="2024-09" db="EMBL/GenBank/DDBJ databases">
        <title>Rethinking Asexuality: The Enigmatic Case of Functional Sexual Genes in Lepraria (Stereocaulaceae).</title>
        <authorList>
            <person name="Doellman M."/>
            <person name="Sun Y."/>
            <person name="Barcenas-Pena A."/>
            <person name="Lumbsch H.T."/>
            <person name="Grewe F."/>
        </authorList>
    </citation>
    <scope>NUCLEOTIDE SEQUENCE [LARGE SCALE GENOMIC DNA]</scope>
    <source>
        <strain evidence="2 3">Mercado 3170</strain>
    </source>
</reference>
<feature type="domain" description="Phosphatidylinositol-specific phospholipase C X" evidence="1">
    <location>
        <begin position="146"/>
        <end position="296"/>
    </location>
</feature>
<evidence type="ECO:0000259" key="1">
    <source>
        <dbReference type="SMART" id="SM00148"/>
    </source>
</evidence>
<gene>
    <name evidence="2" type="ORF">N7G274_003810</name>
</gene>
<dbReference type="InterPro" id="IPR000909">
    <property type="entry name" value="PLipase_C_PInositol-sp_X_dom"/>
</dbReference>
<dbReference type="Pfam" id="PF00388">
    <property type="entry name" value="PI-PLC-X"/>
    <property type="match status" value="1"/>
</dbReference>
<dbReference type="PANTHER" id="PTHR13593:SF113">
    <property type="entry name" value="SI:DKEY-266F7.9"/>
    <property type="match status" value="1"/>
</dbReference>
<dbReference type="InterPro" id="IPR051057">
    <property type="entry name" value="PI-PLC_domain"/>
</dbReference>
<sequence>MATPLMTIRNLTSNAITIKHYEINDIHHTLNLGGRFSNITSLWSTPASSKPPQSNLQDVSMLVEPFKSCKANVRPARVPHQSLSLFFEIEGELYQTNIIYPTCHAQFLMPLTDNPRHHHTTVYHPEHHHLTILFRDQKGPWMQSLRDETPLSALSIPGTHNSPTYHRALPSVRCQVASVREQLQQGVRFLDIRVQPEAPLDPTKDRLILVHGVFPISLTGARYFRTVVNEVVAFLDQHPSETIVMSVKREGPGEATDAQLSRMLKDHYTGDVDRWFTAPRIPTLAEARGKIVLIRRFTLDESLKNEWSGAGWCINGDVWADNSPNSLCPSGDICFQDFYEVLKRETIGKKVQYSIDHLKRAAQCVCPAGSEHKQPFYINFLTASNFWRQSCWPDRIATKLNPVIVDYLCTKHNTPEAINSSEQGEQMKLGDGSTGIVVCDWVGYGGNWDIVRCIIGMNARFEAKESLH</sequence>
<dbReference type="Proteomes" id="UP001590950">
    <property type="component" value="Unassembled WGS sequence"/>
</dbReference>
<proteinExistence type="predicted"/>
<dbReference type="Gene3D" id="3.20.20.190">
    <property type="entry name" value="Phosphatidylinositol (PI) phosphodiesterase"/>
    <property type="match status" value="1"/>
</dbReference>
<dbReference type="PROSITE" id="PS50007">
    <property type="entry name" value="PIPLC_X_DOMAIN"/>
    <property type="match status" value="1"/>
</dbReference>
<protein>
    <recommendedName>
        <fullName evidence="1">Phosphatidylinositol-specific phospholipase C X domain-containing protein</fullName>
    </recommendedName>
</protein>
<dbReference type="EMBL" id="JBEFKJ010000011">
    <property type="protein sequence ID" value="KAL2043503.1"/>
    <property type="molecule type" value="Genomic_DNA"/>
</dbReference>